<keyword evidence="3" id="KW-1185">Reference proteome</keyword>
<dbReference type="EMBL" id="LKET01000021">
    <property type="protein sequence ID" value="KPU45422.1"/>
    <property type="molecule type" value="Genomic_DNA"/>
</dbReference>
<gene>
    <name evidence="2" type="ORF">OXPF_06550</name>
</gene>
<proteinExistence type="predicted"/>
<evidence type="ECO:0000313" key="3">
    <source>
        <dbReference type="Proteomes" id="UP000050326"/>
    </source>
</evidence>
<feature type="transmembrane region" description="Helical" evidence="1">
    <location>
        <begin position="6"/>
        <end position="29"/>
    </location>
</feature>
<dbReference type="Proteomes" id="UP000050326">
    <property type="component" value="Unassembled WGS sequence"/>
</dbReference>
<evidence type="ECO:0000313" key="2">
    <source>
        <dbReference type="EMBL" id="KPU45422.1"/>
    </source>
</evidence>
<dbReference type="AlphaFoldDB" id="A0A0P8YZW3"/>
<evidence type="ECO:0000256" key="1">
    <source>
        <dbReference type="SAM" id="Phobius"/>
    </source>
</evidence>
<keyword evidence="1" id="KW-0812">Transmembrane</keyword>
<keyword evidence="1" id="KW-0472">Membrane</keyword>
<feature type="transmembrane region" description="Helical" evidence="1">
    <location>
        <begin position="50"/>
        <end position="75"/>
    </location>
</feature>
<protein>
    <submittedName>
        <fullName evidence="2">Uncharacterized protein</fullName>
    </submittedName>
</protein>
<feature type="transmembrane region" description="Helical" evidence="1">
    <location>
        <begin position="87"/>
        <end position="105"/>
    </location>
</feature>
<reference evidence="2 3" key="1">
    <citation type="submission" date="2015-09" db="EMBL/GenBank/DDBJ databases">
        <title>Genome sequence of Oxobacter pfennigii DSM 3222.</title>
        <authorList>
            <person name="Poehlein A."/>
            <person name="Bengelsdorf F.R."/>
            <person name="Schiel-Bengelsdorf B."/>
            <person name="Duerre P."/>
            <person name="Daniel R."/>
        </authorList>
    </citation>
    <scope>NUCLEOTIDE SEQUENCE [LARGE SCALE GENOMIC DNA]</scope>
    <source>
        <strain evidence="2 3">DSM 3222</strain>
    </source>
</reference>
<organism evidence="2 3">
    <name type="scientific">Oxobacter pfennigii</name>
    <dbReference type="NCBI Taxonomy" id="36849"/>
    <lineage>
        <taxon>Bacteria</taxon>
        <taxon>Bacillati</taxon>
        <taxon>Bacillota</taxon>
        <taxon>Clostridia</taxon>
        <taxon>Eubacteriales</taxon>
        <taxon>Clostridiaceae</taxon>
        <taxon>Oxobacter</taxon>
    </lineage>
</organism>
<comment type="caution">
    <text evidence="2">The sequence shown here is derived from an EMBL/GenBank/DDBJ whole genome shotgun (WGS) entry which is preliminary data.</text>
</comment>
<name>A0A0P8YZW3_9CLOT</name>
<keyword evidence="1" id="KW-1133">Transmembrane helix</keyword>
<accession>A0A0P8YZW3</accession>
<sequence>MVIFSAILMTVWICYIYFFISKKLSAYFVRKFKLNETHEDNYPYEYAPVVGLLVTYPIIGQSLAFVLFIGAPIGFIIGFGNTFNLDYISGFIAISFFEIFLGTLVRTITKKY</sequence>